<proteinExistence type="predicted"/>
<reference evidence="2 3" key="1">
    <citation type="journal article" date="2018" name="Nat. Ecol. Evol.">
        <title>Shark genomes provide insights into elasmobranch evolution and the origin of vertebrates.</title>
        <authorList>
            <person name="Hara Y"/>
            <person name="Yamaguchi K"/>
            <person name="Onimaru K"/>
            <person name="Kadota M"/>
            <person name="Koyanagi M"/>
            <person name="Keeley SD"/>
            <person name="Tatsumi K"/>
            <person name="Tanaka K"/>
            <person name="Motone F"/>
            <person name="Kageyama Y"/>
            <person name="Nozu R"/>
            <person name="Adachi N"/>
            <person name="Nishimura O"/>
            <person name="Nakagawa R"/>
            <person name="Tanegashima C"/>
            <person name="Kiyatake I"/>
            <person name="Matsumoto R"/>
            <person name="Murakumo K"/>
            <person name="Nishida K"/>
            <person name="Terakita A"/>
            <person name="Kuratani S"/>
            <person name="Sato K"/>
            <person name="Hyodo S Kuraku.S."/>
        </authorList>
    </citation>
    <scope>NUCLEOTIDE SEQUENCE [LARGE SCALE GENOMIC DNA]</scope>
</reference>
<dbReference type="Proteomes" id="UP000287033">
    <property type="component" value="Unassembled WGS sequence"/>
</dbReference>
<keyword evidence="3" id="KW-1185">Reference proteome</keyword>
<evidence type="ECO:0000256" key="1">
    <source>
        <dbReference type="SAM" id="MobiDB-lite"/>
    </source>
</evidence>
<evidence type="ECO:0000313" key="2">
    <source>
        <dbReference type="EMBL" id="GCC48955.1"/>
    </source>
</evidence>
<accession>A0A401U240</accession>
<organism evidence="2 3">
    <name type="scientific">Chiloscyllium punctatum</name>
    <name type="common">Brownbanded bambooshark</name>
    <name type="synonym">Hemiscyllium punctatum</name>
    <dbReference type="NCBI Taxonomy" id="137246"/>
    <lineage>
        <taxon>Eukaryota</taxon>
        <taxon>Metazoa</taxon>
        <taxon>Chordata</taxon>
        <taxon>Craniata</taxon>
        <taxon>Vertebrata</taxon>
        <taxon>Chondrichthyes</taxon>
        <taxon>Elasmobranchii</taxon>
        <taxon>Galeomorphii</taxon>
        <taxon>Galeoidea</taxon>
        <taxon>Orectolobiformes</taxon>
        <taxon>Hemiscylliidae</taxon>
        <taxon>Chiloscyllium</taxon>
    </lineage>
</organism>
<gene>
    <name evidence="2" type="ORF">chiPu_0033263</name>
</gene>
<evidence type="ECO:0000313" key="3">
    <source>
        <dbReference type="Proteomes" id="UP000287033"/>
    </source>
</evidence>
<feature type="region of interest" description="Disordered" evidence="1">
    <location>
        <begin position="1"/>
        <end position="48"/>
    </location>
</feature>
<feature type="compositionally biased region" description="Polar residues" evidence="1">
    <location>
        <begin position="1"/>
        <end position="22"/>
    </location>
</feature>
<name>A0A401U240_CHIPU</name>
<feature type="non-terminal residue" evidence="2">
    <location>
        <position position="48"/>
    </location>
</feature>
<comment type="caution">
    <text evidence="2">The sequence shown here is derived from an EMBL/GenBank/DDBJ whole genome shotgun (WGS) entry which is preliminary data.</text>
</comment>
<protein>
    <submittedName>
        <fullName evidence="2">Uncharacterized protein</fullName>
    </submittedName>
</protein>
<dbReference type="AlphaFoldDB" id="A0A401U240"/>
<dbReference type="EMBL" id="BEZZ01258452">
    <property type="protein sequence ID" value="GCC48955.1"/>
    <property type="molecule type" value="Genomic_DNA"/>
</dbReference>
<sequence>MDGSRPQQISGAPGGTQPTGTRLNGDPSDDPGPSPSRKVRLQAQDRAA</sequence>